<comment type="caution">
    <text evidence="2">The sequence shown here is derived from an EMBL/GenBank/DDBJ whole genome shotgun (WGS) entry which is preliminary data.</text>
</comment>
<feature type="transmembrane region" description="Helical" evidence="1">
    <location>
        <begin position="67"/>
        <end position="89"/>
    </location>
</feature>
<feature type="transmembrane region" description="Helical" evidence="1">
    <location>
        <begin position="41"/>
        <end position="60"/>
    </location>
</feature>
<dbReference type="EMBL" id="JACHDY010000003">
    <property type="protein sequence ID" value="MBB5318052.1"/>
    <property type="molecule type" value="Genomic_DNA"/>
</dbReference>
<keyword evidence="1" id="KW-1133">Transmembrane helix</keyword>
<organism evidence="2 3">
    <name type="scientific">Tunturiibacter empetritectus</name>
    <dbReference type="NCBI Taxonomy" id="3069691"/>
    <lineage>
        <taxon>Bacteria</taxon>
        <taxon>Pseudomonadati</taxon>
        <taxon>Acidobacteriota</taxon>
        <taxon>Terriglobia</taxon>
        <taxon>Terriglobales</taxon>
        <taxon>Acidobacteriaceae</taxon>
        <taxon>Tunturiibacter</taxon>
    </lineage>
</organism>
<keyword evidence="3" id="KW-1185">Reference proteome</keyword>
<reference evidence="2" key="1">
    <citation type="submission" date="2020-08" db="EMBL/GenBank/DDBJ databases">
        <title>Genomic Encyclopedia of Type Strains, Phase IV (KMG-V): Genome sequencing to study the core and pangenomes of soil and plant-associated prokaryotes.</title>
        <authorList>
            <person name="Whitman W."/>
        </authorList>
    </citation>
    <scope>NUCLEOTIDE SEQUENCE [LARGE SCALE GENOMIC DNA]</scope>
    <source>
        <strain evidence="2">M8UP27</strain>
    </source>
</reference>
<evidence type="ECO:0000256" key="1">
    <source>
        <dbReference type="SAM" id="Phobius"/>
    </source>
</evidence>
<feature type="transmembrane region" description="Helical" evidence="1">
    <location>
        <begin position="9"/>
        <end position="35"/>
    </location>
</feature>
<protein>
    <submittedName>
        <fullName evidence="2">Membrane protein</fullName>
    </submittedName>
</protein>
<proteinExistence type="predicted"/>
<evidence type="ECO:0000313" key="2">
    <source>
        <dbReference type="EMBL" id="MBB5318052.1"/>
    </source>
</evidence>
<keyword evidence="1" id="KW-0472">Membrane</keyword>
<dbReference type="AlphaFoldDB" id="A0A7W8IJ65"/>
<feature type="transmembrane region" description="Helical" evidence="1">
    <location>
        <begin position="95"/>
        <end position="113"/>
    </location>
</feature>
<evidence type="ECO:0000313" key="3">
    <source>
        <dbReference type="Proteomes" id="UP000568106"/>
    </source>
</evidence>
<gene>
    <name evidence="2" type="ORF">HDF09_002738</name>
</gene>
<keyword evidence="1" id="KW-0812">Transmembrane</keyword>
<sequence length="123" mass="13092">MISQNQSRAFWWCATITGVSALVSAGFSLAAVFAHNPWETTALYAASRSVAVPFAILAAINLRSTPALAALAFVMGLIQLFDGFVGIYAHDASKTYGPFVLALLTFITLARLLKTQRAAGEPN</sequence>
<name>A0A7W8IJ65_9BACT</name>
<accession>A0A7W8IJ65</accession>
<dbReference type="Proteomes" id="UP000568106">
    <property type="component" value="Unassembled WGS sequence"/>
</dbReference>